<name>A0A3B1K720_ASTMX</name>
<keyword evidence="2" id="KW-0472">Membrane</keyword>
<dbReference type="Proteomes" id="UP000018467">
    <property type="component" value="Unassembled WGS sequence"/>
</dbReference>
<dbReference type="GeneTree" id="ENSGT01150000287951"/>
<keyword evidence="7" id="KW-1185">Reference proteome</keyword>
<dbReference type="AlphaFoldDB" id="A0A3B1K720"/>
<evidence type="ECO:0000313" key="6">
    <source>
        <dbReference type="Ensembl" id="ENSAMXP00000049895.1"/>
    </source>
</evidence>
<dbReference type="Gene3D" id="2.60.40.10">
    <property type="entry name" value="Immunoglobulins"/>
    <property type="match status" value="1"/>
</dbReference>
<dbReference type="GO" id="GO:0001817">
    <property type="term" value="P:regulation of cytokine production"/>
    <property type="evidence" value="ECO:0007669"/>
    <property type="project" value="TreeGrafter"/>
</dbReference>
<dbReference type="Bgee" id="ENSAMXG00000030276">
    <property type="expression patterns" value="Expressed in muscle tissue and 4 other cell types or tissues"/>
</dbReference>
<feature type="domain" description="Immunoglobulin" evidence="5">
    <location>
        <begin position="84"/>
        <end position="172"/>
    </location>
</feature>
<dbReference type="InterPro" id="IPR013783">
    <property type="entry name" value="Ig-like_fold"/>
</dbReference>
<dbReference type="InParanoid" id="A0A3B1K720"/>
<dbReference type="InterPro" id="IPR003599">
    <property type="entry name" value="Ig_sub"/>
</dbReference>
<reference evidence="6" key="4">
    <citation type="submission" date="2025-09" db="UniProtKB">
        <authorList>
            <consortium name="Ensembl"/>
        </authorList>
    </citation>
    <scope>IDENTIFICATION</scope>
</reference>
<dbReference type="SUPFAM" id="SSF48726">
    <property type="entry name" value="Immunoglobulin"/>
    <property type="match status" value="1"/>
</dbReference>
<organism evidence="6 7">
    <name type="scientific">Astyanax mexicanus</name>
    <name type="common">Blind cave fish</name>
    <name type="synonym">Astyanax fasciatus mexicanus</name>
    <dbReference type="NCBI Taxonomy" id="7994"/>
    <lineage>
        <taxon>Eukaryota</taxon>
        <taxon>Metazoa</taxon>
        <taxon>Chordata</taxon>
        <taxon>Craniata</taxon>
        <taxon>Vertebrata</taxon>
        <taxon>Euteleostomi</taxon>
        <taxon>Actinopterygii</taxon>
        <taxon>Neopterygii</taxon>
        <taxon>Teleostei</taxon>
        <taxon>Ostariophysi</taxon>
        <taxon>Characiformes</taxon>
        <taxon>Characoidei</taxon>
        <taxon>Acestrorhamphidae</taxon>
        <taxon>Acestrorhamphinae</taxon>
        <taxon>Astyanax</taxon>
    </lineage>
</organism>
<dbReference type="PANTHER" id="PTHR24100:SF151">
    <property type="entry name" value="ICOS LIGAND"/>
    <property type="match status" value="1"/>
</dbReference>
<sequence length="210" mass="23790">MTRSGNYAPNSELLKENGKKKQNQTDLKNYQLLLASFSASLTAAKAEFYHKKISSLTNSRKLFATFKTLLNPPPPPQATCLTAEALASFWESGNLILPCSLQPNIIHLHEEYKDRNRDQMESYRGRTALFKEELKKGNASLKLSALQPSDDGAYKCLIEYGLQYDDITLYVEVKGERQIHIFICMHPETSQRTITPEGHNKSENSPTHQI</sequence>
<feature type="region of interest" description="Disordered" evidence="4">
    <location>
        <begin position="1"/>
        <end position="22"/>
    </location>
</feature>
<reference evidence="7" key="1">
    <citation type="submission" date="2013-03" db="EMBL/GenBank/DDBJ databases">
        <authorList>
            <person name="Jeffery W."/>
            <person name="Warren W."/>
            <person name="Wilson R.K."/>
        </authorList>
    </citation>
    <scope>NUCLEOTIDE SEQUENCE</scope>
    <source>
        <strain evidence="7">female</strain>
    </source>
</reference>
<comment type="subcellular location">
    <subcellularLocation>
        <location evidence="1">Membrane</location>
    </subcellularLocation>
</comment>
<dbReference type="InterPro" id="IPR036179">
    <property type="entry name" value="Ig-like_dom_sf"/>
</dbReference>
<accession>A0A3B1K720</accession>
<protein>
    <recommendedName>
        <fullName evidence="5">Immunoglobulin domain-containing protein</fullName>
    </recommendedName>
</protein>
<dbReference type="InterPro" id="IPR050504">
    <property type="entry name" value="IgSF_BTN/MOG"/>
</dbReference>
<evidence type="ECO:0000313" key="7">
    <source>
        <dbReference type="Proteomes" id="UP000018467"/>
    </source>
</evidence>
<evidence type="ECO:0000256" key="4">
    <source>
        <dbReference type="SAM" id="MobiDB-lite"/>
    </source>
</evidence>
<evidence type="ECO:0000256" key="3">
    <source>
        <dbReference type="ARBA" id="ARBA00023319"/>
    </source>
</evidence>
<dbReference type="Ensembl" id="ENSAMXT00000047626.1">
    <property type="protein sequence ID" value="ENSAMXP00000049895.1"/>
    <property type="gene ID" value="ENSAMXG00000030276.1"/>
</dbReference>
<dbReference type="PANTHER" id="PTHR24100">
    <property type="entry name" value="BUTYROPHILIN"/>
    <property type="match status" value="1"/>
</dbReference>
<reference evidence="6" key="3">
    <citation type="submission" date="2025-08" db="UniProtKB">
        <authorList>
            <consortium name="Ensembl"/>
        </authorList>
    </citation>
    <scope>IDENTIFICATION</scope>
</reference>
<evidence type="ECO:0000256" key="1">
    <source>
        <dbReference type="ARBA" id="ARBA00004370"/>
    </source>
</evidence>
<proteinExistence type="predicted"/>
<reference evidence="7" key="2">
    <citation type="journal article" date="2014" name="Nat. Commun.">
        <title>The cavefish genome reveals candidate genes for eye loss.</title>
        <authorList>
            <person name="McGaugh S.E."/>
            <person name="Gross J.B."/>
            <person name="Aken B."/>
            <person name="Blin M."/>
            <person name="Borowsky R."/>
            <person name="Chalopin D."/>
            <person name="Hinaux H."/>
            <person name="Jeffery W.R."/>
            <person name="Keene A."/>
            <person name="Ma L."/>
            <person name="Minx P."/>
            <person name="Murphy D."/>
            <person name="O'Quin K.E."/>
            <person name="Retaux S."/>
            <person name="Rohner N."/>
            <person name="Searle S.M."/>
            <person name="Stahl B.A."/>
            <person name="Tabin C."/>
            <person name="Volff J.N."/>
            <person name="Yoshizawa M."/>
            <person name="Warren W.C."/>
        </authorList>
    </citation>
    <scope>NUCLEOTIDE SEQUENCE [LARGE SCALE GENOMIC DNA]</scope>
    <source>
        <strain evidence="7">female</strain>
    </source>
</reference>
<dbReference type="GO" id="GO:0050852">
    <property type="term" value="P:T cell receptor signaling pathway"/>
    <property type="evidence" value="ECO:0007669"/>
    <property type="project" value="TreeGrafter"/>
</dbReference>
<evidence type="ECO:0000259" key="5">
    <source>
        <dbReference type="SMART" id="SM00409"/>
    </source>
</evidence>
<dbReference type="GO" id="GO:0009897">
    <property type="term" value="C:external side of plasma membrane"/>
    <property type="evidence" value="ECO:0007669"/>
    <property type="project" value="TreeGrafter"/>
</dbReference>
<dbReference type="GO" id="GO:0005102">
    <property type="term" value="F:signaling receptor binding"/>
    <property type="evidence" value="ECO:0007669"/>
    <property type="project" value="TreeGrafter"/>
</dbReference>
<keyword evidence="3" id="KW-0393">Immunoglobulin domain</keyword>
<evidence type="ECO:0000256" key="2">
    <source>
        <dbReference type="ARBA" id="ARBA00023136"/>
    </source>
</evidence>
<dbReference type="SMART" id="SM00409">
    <property type="entry name" value="IG"/>
    <property type="match status" value="1"/>
</dbReference>